<evidence type="ECO:0000313" key="1">
    <source>
        <dbReference type="EMBL" id="MBX53137.1"/>
    </source>
</evidence>
<organism evidence="1">
    <name type="scientific">Rhizophora mucronata</name>
    <name type="common">Asiatic mangrove</name>
    <dbReference type="NCBI Taxonomy" id="61149"/>
    <lineage>
        <taxon>Eukaryota</taxon>
        <taxon>Viridiplantae</taxon>
        <taxon>Streptophyta</taxon>
        <taxon>Embryophyta</taxon>
        <taxon>Tracheophyta</taxon>
        <taxon>Spermatophyta</taxon>
        <taxon>Magnoliopsida</taxon>
        <taxon>eudicotyledons</taxon>
        <taxon>Gunneridae</taxon>
        <taxon>Pentapetalae</taxon>
        <taxon>rosids</taxon>
        <taxon>fabids</taxon>
        <taxon>Malpighiales</taxon>
        <taxon>Rhizophoraceae</taxon>
        <taxon>Rhizophora</taxon>
    </lineage>
</organism>
<proteinExistence type="predicted"/>
<protein>
    <submittedName>
        <fullName evidence="1">Uncharacterized protein</fullName>
    </submittedName>
</protein>
<name>A0A2P2PEG9_RHIMU</name>
<sequence length="14" mass="1599">MHLNQVGCEVLRSL</sequence>
<reference evidence="1" key="1">
    <citation type="submission" date="2018-02" db="EMBL/GenBank/DDBJ databases">
        <title>Rhizophora mucronata_Transcriptome.</title>
        <authorList>
            <person name="Meera S.P."/>
            <person name="Sreeshan A."/>
            <person name="Augustine A."/>
        </authorList>
    </citation>
    <scope>NUCLEOTIDE SEQUENCE</scope>
    <source>
        <tissue evidence="1">Leaf</tissue>
    </source>
</reference>
<dbReference type="EMBL" id="GGEC01072653">
    <property type="protein sequence ID" value="MBX53137.1"/>
    <property type="molecule type" value="Transcribed_RNA"/>
</dbReference>
<accession>A0A2P2PEG9</accession>